<evidence type="ECO:0000259" key="9">
    <source>
        <dbReference type="Pfam" id="PF01555"/>
    </source>
</evidence>
<dbReference type="GO" id="GO:0032259">
    <property type="term" value="P:methylation"/>
    <property type="evidence" value="ECO:0007669"/>
    <property type="project" value="UniProtKB-KW"/>
</dbReference>
<dbReference type="AlphaFoldDB" id="A0A081RND5"/>
<dbReference type="EMBL" id="JOKN01000010">
    <property type="protein sequence ID" value="KEQ56708.1"/>
    <property type="molecule type" value="Genomic_DNA"/>
</dbReference>
<dbReference type="GO" id="GO:0009307">
    <property type="term" value="P:DNA restriction-modification system"/>
    <property type="evidence" value="ECO:0007669"/>
    <property type="project" value="UniProtKB-KW"/>
</dbReference>
<evidence type="ECO:0000256" key="4">
    <source>
        <dbReference type="ARBA" id="ARBA00022691"/>
    </source>
</evidence>
<dbReference type="InterPro" id="IPR002941">
    <property type="entry name" value="DNA_methylase_N4/N6"/>
</dbReference>
<evidence type="ECO:0000313" key="10">
    <source>
        <dbReference type="EMBL" id="KEQ56708.1"/>
    </source>
</evidence>
<dbReference type="InterPro" id="IPR029063">
    <property type="entry name" value="SAM-dependent_MTases_sf"/>
</dbReference>
<comment type="similarity">
    <text evidence="1">Belongs to the N(4)/N(6)-methyltransferase family. N(4) subfamily.</text>
</comment>
<dbReference type="InterPro" id="IPR001091">
    <property type="entry name" value="RM_Methyltransferase"/>
</dbReference>
<dbReference type="SUPFAM" id="SSF53335">
    <property type="entry name" value="S-adenosyl-L-methionine-dependent methyltransferases"/>
    <property type="match status" value="1"/>
</dbReference>
<evidence type="ECO:0000256" key="8">
    <source>
        <dbReference type="RuleBase" id="RU362026"/>
    </source>
</evidence>
<dbReference type="EC" id="2.1.1.113" evidence="8"/>
<dbReference type="GO" id="GO:0003677">
    <property type="term" value="F:DNA binding"/>
    <property type="evidence" value="ECO:0007669"/>
    <property type="project" value="UniProtKB-KW"/>
</dbReference>
<evidence type="ECO:0000256" key="5">
    <source>
        <dbReference type="ARBA" id="ARBA00022747"/>
    </source>
</evidence>
<keyword evidence="3 10" id="KW-0808">Transferase</keyword>
<dbReference type="GO" id="GO:0008170">
    <property type="term" value="F:N-methyltransferase activity"/>
    <property type="evidence" value="ECO:0007669"/>
    <property type="project" value="InterPro"/>
</dbReference>
<comment type="catalytic activity">
    <reaction evidence="7 8">
        <text>a 2'-deoxycytidine in DNA + S-adenosyl-L-methionine = an N(4)-methyl-2'-deoxycytidine in DNA + S-adenosyl-L-homocysteine + H(+)</text>
        <dbReference type="Rhea" id="RHEA:16857"/>
        <dbReference type="Rhea" id="RHEA-COMP:11369"/>
        <dbReference type="Rhea" id="RHEA-COMP:13674"/>
        <dbReference type="ChEBI" id="CHEBI:15378"/>
        <dbReference type="ChEBI" id="CHEBI:57856"/>
        <dbReference type="ChEBI" id="CHEBI:59789"/>
        <dbReference type="ChEBI" id="CHEBI:85452"/>
        <dbReference type="ChEBI" id="CHEBI:137933"/>
        <dbReference type="EC" id="2.1.1.113"/>
    </reaction>
</comment>
<sequence>MRLNQIKLGDNIEVLSKLEDNIVDLTITSPPYRNAIDYSMHAKHGNNPKKNYRGKLSLTVEEYIEDMTNIFSEVYRVTKEGGYCCIVIGNEINKGTLEPLPAMLTTELVRNGWQLHEEIVWHKVTGGANRAGSFVQHPYPSYFRANIMHEKILVMRKGKNKLRRMNYAFKNLNPVVFREIANSVWHIAPVPPGFLDHPCPYPEEIPYRLASLYSYEDDLILDPFNGAGQTTKIAKYMKRKFIGIDIQEAYVKYAKERLKEKPHLRHESLMLQLDENSTIPNWIKTNTWESVENNLR</sequence>
<protein>
    <recommendedName>
        <fullName evidence="8">Type II methyltransferase</fullName>
        <ecNumber evidence="8">2.1.1.113</ecNumber>
    </recommendedName>
    <alternativeName>
        <fullName evidence="8">N-4 cytosine-specific methyltransferase</fullName>
    </alternativeName>
</protein>
<keyword evidence="6" id="KW-0238">DNA-binding</keyword>
<proteinExistence type="inferred from homology"/>
<keyword evidence="11" id="KW-1185">Reference proteome</keyword>
<evidence type="ECO:0000313" key="11">
    <source>
        <dbReference type="Proteomes" id="UP000028059"/>
    </source>
</evidence>
<keyword evidence="4 8" id="KW-0949">S-adenosyl-L-methionine</keyword>
<organism evidence="10 11">
    <name type="scientific">Marine Group I thaumarchaeote SCGC AAA799-N04</name>
    <dbReference type="NCBI Taxonomy" id="1502293"/>
    <lineage>
        <taxon>Archaea</taxon>
        <taxon>Nitrososphaerota</taxon>
        <taxon>Marine Group I</taxon>
    </lineage>
</organism>
<gene>
    <name evidence="10" type="primary">scaIM</name>
    <name evidence="10" type="ORF">AAA799N04_00731</name>
</gene>
<evidence type="ECO:0000256" key="2">
    <source>
        <dbReference type="ARBA" id="ARBA00022603"/>
    </source>
</evidence>
<dbReference type="InterPro" id="IPR017985">
    <property type="entry name" value="MeTrfase_CN4_CS"/>
</dbReference>
<name>A0A081RND5_9ARCH</name>
<evidence type="ECO:0000256" key="3">
    <source>
        <dbReference type="ARBA" id="ARBA00022679"/>
    </source>
</evidence>
<keyword evidence="5 8" id="KW-0680">Restriction system</keyword>
<dbReference type="Pfam" id="PF01555">
    <property type="entry name" value="N6_N4_Mtase"/>
    <property type="match status" value="1"/>
</dbReference>
<accession>A0A081RND5</accession>
<comment type="caution">
    <text evidence="10">The sequence shown here is derived from an EMBL/GenBank/DDBJ whole genome shotgun (WGS) entry which is preliminary data.</text>
</comment>
<feature type="domain" description="DNA methylase N-4/N-6" evidence="9">
    <location>
        <begin position="23"/>
        <end position="256"/>
    </location>
</feature>
<dbReference type="Gene3D" id="3.40.50.150">
    <property type="entry name" value="Vaccinia Virus protein VP39"/>
    <property type="match status" value="1"/>
</dbReference>
<evidence type="ECO:0000256" key="7">
    <source>
        <dbReference type="ARBA" id="ARBA00049120"/>
    </source>
</evidence>
<dbReference type="Proteomes" id="UP000028059">
    <property type="component" value="Unassembled WGS sequence"/>
</dbReference>
<evidence type="ECO:0000256" key="1">
    <source>
        <dbReference type="ARBA" id="ARBA00010203"/>
    </source>
</evidence>
<dbReference type="GO" id="GO:0015667">
    <property type="term" value="F:site-specific DNA-methyltransferase (cytosine-N4-specific) activity"/>
    <property type="evidence" value="ECO:0007669"/>
    <property type="project" value="UniProtKB-EC"/>
</dbReference>
<evidence type="ECO:0000256" key="6">
    <source>
        <dbReference type="ARBA" id="ARBA00023125"/>
    </source>
</evidence>
<dbReference type="PRINTS" id="PR00508">
    <property type="entry name" value="S21N4MTFRASE"/>
</dbReference>
<reference evidence="10 11" key="1">
    <citation type="submission" date="2014-06" db="EMBL/GenBank/DDBJ databases">
        <authorList>
            <person name="Ngugi D.K."/>
            <person name="Blom J."/>
            <person name="Alam I."/>
            <person name="Rashid M."/>
            <person name="Ba Alawi W."/>
            <person name="Zhang G."/>
            <person name="Hikmawan T."/>
            <person name="Guan Y."/>
            <person name="Antunes A."/>
            <person name="Siam R."/>
            <person name="ElDorry H."/>
            <person name="Bajic V."/>
            <person name="Stingl U."/>
        </authorList>
    </citation>
    <scope>NUCLEOTIDE SEQUENCE [LARGE SCALE GENOMIC DNA]</scope>
    <source>
        <strain evidence="10">SCGC AAA799-N04</strain>
    </source>
</reference>
<dbReference type="PROSITE" id="PS00093">
    <property type="entry name" value="N4_MTASE"/>
    <property type="match status" value="1"/>
</dbReference>
<keyword evidence="2 8" id="KW-0489">Methyltransferase</keyword>